<evidence type="ECO:0000313" key="2">
    <source>
        <dbReference type="EMBL" id="GIL39632.1"/>
    </source>
</evidence>
<protein>
    <submittedName>
        <fullName evidence="2">Uncharacterized protein</fullName>
    </submittedName>
</protein>
<keyword evidence="3" id="KW-1185">Reference proteome</keyword>
<gene>
    <name evidence="2" type="ORF">TMPK1_18690</name>
</gene>
<dbReference type="Proteomes" id="UP000681075">
    <property type="component" value="Unassembled WGS sequence"/>
</dbReference>
<dbReference type="RefSeq" id="WP_420242733.1">
    <property type="nucleotide sequence ID" value="NZ_BOPV01000001.1"/>
</dbReference>
<sequence length="158" mass="17093">MKHLLLLFALLLTAAAPAPVANSPERIAKIAASRDLPGSLHPDTIEARLAPLVTLNRKPPTATQVITFTDYGLRSSDLVRRALVRFQPGGKARVQLEFAASPDLTFDKLASAIETVRGKPAESEALRKSWNAPDGMVQLFTDKGREGEDVLVLELVKG</sequence>
<organism evidence="2 3">
    <name type="scientific">Roseiterribacter gracilis</name>
    <dbReference type="NCBI Taxonomy" id="2812848"/>
    <lineage>
        <taxon>Bacteria</taxon>
        <taxon>Pseudomonadati</taxon>
        <taxon>Pseudomonadota</taxon>
        <taxon>Alphaproteobacteria</taxon>
        <taxon>Rhodospirillales</taxon>
        <taxon>Roseiterribacteraceae</taxon>
        <taxon>Roseiterribacter</taxon>
    </lineage>
</organism>
<feature type="chain" id="PRO_5035729595" evidence="1">
    <location>
        <begin position="19"/>
        <end position="158"/>
    </location>
</feature>
<evidence type="ECO:0000256" key="1">
    <source>
        <dbReference type="SAM" id="SignalP"/>
    </source>
</evidence>
<accession>A0A8S8XC28</accession>
<feature type="signal peptide" evidence="1">
    <location>
        <begin position="1"/>
        <end position="18"/>
    </location>
</feature>
<evidence type="ECO:0000313" key="3">
    <source>
        <dbReference type="Proteomes" id="UP000681075"/>
    </source>
</evidence>
<proteinExistence type="predicted"/>
<name>A0A8S8XC28_9PROT</name>
<comment type="caution">
    <text evidence="2">The sequence shown here is derived from an EMBL/GenBank/DDBJ whole genome shotgun (WGS) entry which is preliminary data.</text>
</comment>
<dbReference type="EMBL" id="BOPV01000001">
    <property type="protein sequence ID" value="GIL39632.1"/>
    <property type="molecule type" value="Genomic_DNA"/>
</dbReference>
<dbReference type="AlphaFoldDB" id="A0A8S8XC28"/>
<keyword evidence="1" id="KW-0732">Signal</keyword>
<reference evidence="2" key="1">
    <citation type="submission" date="2021-02" db="EMBL/GenBank/DDBJ databases">
        <title>Genome sequence of Rhodospirillales sp. strain TMPK1 isolated from soil.</title>
        <authorList>
            <person name="Nakai R."/>
            <person name="Kusada H."/>
            <person name="Tamaki H."/>
        </authorList>
    </citation>
    <scope>NUCLEOTIDE SEQUENCE</scope>
    <source>
        <strain evidence="2">TMPK1</strain>
    </source>
</reference>